<protein>
    <submittedName>
        <fullName evidence="2">Uncharacterized protein</fullName>
    </submittedName>
</protein>
<organism evidence="2 3">
    <name type="scientific">Gossypium stocksii</name>
    <dbReference type="NCBI Taxonomy" id="47602"/>
    <lineage>
        <taxon>Eukaryota</taxon>
        <taxon>Viridiplantae</taxon>
        <taxon>Streptophyta</taxon>
        <taxon>Embryophyta</taxon>
        <taxon>Tracheophyta</taxon>
        <taxon>Spermatophyta</taxon>
        <taxon>Magnoliopsida</taxon>
        <taxon>eudicotyledons</taxon>
        <taxon>Gunneridae</taxon>
        <taxon>Pentapetalae</taxon>
        <taxon>rosids</taxon>
        <taxon>malvids</taxon>
        <taxon>Malvales</taxon>
        <taxon>Malvaceae</taxon>
        <taxon>Malvoideae</taxon>
        <taxon>Gossypium</taxon>
    </lineage>
</organism>
<proteinExistence type="predicted"/>
<keyword evidence="3" id="KW-1185">Reference proteome</keyword>
<dbReference type="Proteomes" id="UP000828251">
    <property type="component" value="Unassembled WGS sequence"/>
</dbReference>
<feature type="compositionally biased region" description="Polar residues" evidence="1">
    <location>
        <begin position="16"/>
        <end position="29"/>
    </location>
</feature>
<dbReference type="AlphaFoldDB" id="A0A9D3ZJ49"/>
<accession>A0A9D3ZJ49</accession>
<dbReference type="EMBL" id="JAIQCV010000012">
    <property type="protein sequence ID" value="KAH1039386.1"/>
    <property type="molecule type" value="Genomic_DNA"/>
</dbReference>
<evidence type="ECO:0000256" key="1">
    <source>
        <dbReference type="SAM" id="MobiDB-lite"/>
    </source>
</evidence>
<sequence>MYTGDDESYGLDETESVTPSVNPIRNQPPSVERGNDRYRDDSYLLRVIDDALQRVTGTALAMTS</sequence>
<feature type="compositionally biased region" description="Acidic residues" evidence="1">
    <location>
        <begin position="1"/>
        <end position="15"/>
    </location>
</feature>
<feature type="region of interest" description="Disordered" evidence="1">
    <location>
        <begin position="1"/>
        <end position="37"/>
    </location>
</feature>
<feature type="non-terminal residue" evidence="2">
    <location>
        <position position="64"/>
    </location>
</feature>
<comment type="caution">
    <text evidence="2">The sequence shown here is derived from an EMBL/GenBank/DDBJ whole genome shotgun (WGS) entry which is preliminary data.</text>
</comment>
<evidence type="ECO:0000313" key="3">
    <source>
        <dbReference type="Proteomes" id="UP000828251"/>
    </source>
</evidence>
<evidence type="ECO:0000313" key="2">
    <source>
        <dbReference type="EMBL" id="KAH1039386.1"/>
    </source>
</evidence>
<gene>
    <name evidence="2" type="ORF">J1N35_041129</name>
</gene>
<name>A0A9D3ZJ49_9ROSI</name>
<reference evidence="2 3" key="1">
    <citation type="journal article" date="2021" name="Plant Biotechnol. J.">
        <title>Multi-omics assisted identification of the key and species-specific regulatory components of drought-tolerant mechanisms in Gossypium stocksii.</title>
        <authorList>
            <person name="Yu D."/>
            <person name="Ke L."/>
            <person name="Zhang D."/>
            <person name="Wu Y."/>
            <person name="Sun Y."/>
            <person name="Mei J."/>
            <person name="Sun J."/>
            <person name="Sun Y."/>
        </authorList>
    </citation>
    <scope>NUCLEOTIDE SEQUENCE [LARGE SCALE GENOMIC DNA]</scope>
    <source>
        <strain evidence="3">cv. E1</strain>
        <tissue evidence="2">Leaf</tissue>
    </source>
</reference>